<comment type="caution">
    <text evidence="2">The sequence shown here is derived from an EMBL/GenBank/DDBJ whole genome shotgun (WGS) entry which is preliminary data.</text>
</comment>
<reference evidence="2 3" key="1">
    <citation type="journal article" date="2024" name="BMC Genomics">
        <title>De novo assembly and annotation of Popillia japonica's genome with initial clues to its potential as an invasive pest.</title>
        <authorList>
            <person name="Cucini C."/>
            <person name="Boschi S."/>
            <person name="Funari R."/>
            <person name="Cardaioli E."/>
            <person name="Iannotti N."/>
            <person name="Marturano G."/>
            <person name="Paoli F."/>
            <person name="Bruttini M."/>
            <person name="Carapelli A."/>
            <person name="Frati F."/>
            <person name="Nardi F."/>
        </authorList>
    </citation>
    <scope>NUCLEOTIDE SEQUENCE [LARGE SCALE GENOMIC DNA]</scope>
    <source>
        <strain evidence="2">DMR45628</strain>
    </source>
</reference>
<gene>
    <name evidence="2" type="ORF">QE152_g17918</name>
</gene>
<accession>A0AAW1L4Y9</accession>
<organism evidence="2 3">
    <name type="scientific">Popillia japonica</name>
    <name type="common">Japanese beetle</name>
    <dbReference type="NCBI Taxonomy" id="7064"/>
    <lineage>
        <taxon>Eukaryota</taxon>
        <taxon>Metazoa</taxon>
        <taxon>Ecdysozoa</taxon>
        <taxon>Arthropoda</taxon>
        <taxon>Hexapoda</taxon>
        <taxon>Insecta</taxon>
        <taxon>Pterygota</taxon>
        <taxon>Neoptera</taxon>
        <taxon>Endopterygota</taxon>
        <taxon>Coleoptera</taxon>
        <taxon>Polyphaga</taxon>
        <taxon>Scarabaeiformia</taxon>
        <taxon>Scarabaeidae</taxon>
        <taxon>Rutelinae</taxon>
        <taxon>Popillia</taxon>
    </lineage>
</organism>
<sequence>MADQQDASRKLVTLDSFEGFCSSQKPTEQENATDRQRGVENETASAKDVAGSQFDMNAMVATLNSVLQQNQLMLQLLNNQSNVKS</sequence>
<feature type="region of interest" description="Disordered" evidence="1">
    <location>
        <begin position="19"/>
        <end position="50"/>
    </location>
</feature>
<dbReference type="EMBL" id="JASPKY010000169">
    <property type="protein sequence ID" value="KAK9728553.1"/>
    <property type="molecule type" value="Genomic_DNA"/>
</dbReference>
<evidence type="ECO:0000313" key="3">
    <source>
        <dbReference type="Proteomes" id="UP001458880"/>
    </source>
</evidence>
<keyword evidence="3" id="KW-1185">Reference proteome</keyword>
<evidence type="ECO:0000256" key="1">
    <source>
        <dbReference type="SAM" id="MobiDB-lite"/>
    </source>
</evidence>
<name>A0AAW1L4Y9_POPJA</name>
<protein>
    <submittedName>
        <fullName evidence="2">Uncharacterized protein</fullName>
    </submittedName>
</protein>
<evidence type="ECO:0000313" key="2">
    <source>
        <dbReference type="EMBL" id="KAK9728553.1"/>
    </source>
</evidence>
<feature type="compositionally biased region" description="Polar residues" evidence="1">
    <location>
        <begin position="21"/>
        <end position="30"/>
    </location>
</feature>
<dbReference type="Proteomes" id="UP001458880">
    <property type="component" value="Unassembled WGS sequence"/>
</dbReference>
<proteinExistence type="predicted"/>
<dbReference type="AlphaFoldDB" id="A0AAW1L4Y9"/>